<feature type="domain" description="Glycosyltransferase 2-like" evidence="1">
    <location>
        <begin position="15"/>
        <end position="142"/>
    </location>
</feature>
<dbReference type="Gene3D" id="3.90.550.10">
    <property type="entry name" value="Spore Coat Polysaccharide Biosynthesis Protein SpsA, Chain A"/>
    <property type="match status" value="1"/>
</dbReference>
<dbReference type="EMBL" id="LTDF01000076">
    <property type="protein sequence ID" value="KXT51153.1"/>
    <property type="molecule type" value="Genomic_DNA"/>
</dbReference>
<evidence type="ECO:0000313" key="3">
    <source>
        <dbReference type="Proteomes" id="UP000070319"/>
    </source>
</evidence>
<evidence type="ECO:0000313" key="2">
    <source>
        <dbReference type="EMBL" id="KXT51153.1"/>
    </source>
</evidence>
<dbReference type="GO" id="GO:0016758">
    <property type="term" value="F:hexosyltransferase activity"/>
    <property type="evidence" value="ECO:0007669"/>
    <property type="project" value="UniProtKB-ARBA"/>
</dbReference>
<dbReference type="InterPro" id="IPR029044">
    <property type="entry name" value="Nucleotide-diphossugar_trans"/>
</dbReference>
<dbReference type="PATRIC" id="fig|329854.7.peg.2192"/>
<sequence length="259" mass="29732">MSELLEVIIEKPLVTVVTPCHNGEKYLSGCINSVIQQTYTNWEMFIVDDGSTDSSASIIKSFSNQDHRIRYLKTEKKSGSPAVPRNIGIDAAKGQYLAFLDCDDLWLPTKLERQVSIFENDHPAIVFSNYFKIDKDGKKHNDAIIASHRVEYDLLLRGNCLGNLTCMVDRSIVAEIRQKKIGHEDYNFWLDILKKGFFALNTDTVEALYRISNKSVSAQKSKVYKWYWHIYREEQGLSIPRSLFCLLCSGVKAFKKYIK</sequence>
<comment type="caution">
    <text evidence="2">The sequence shown here is derived from an EMBL/GenBank/DDBJ whole genome shotgun (WGS) entry which is preliminary data.</text>
</comment>
<dbReference type="PANTHER" id="PTHR22916">
    <property type="entry name" value="GLYCOSYLTRANSFERASE"/>
    <property type="match status" value="1"/>
</dbReference>
<dbReference type="AlphaFoldDB" id="A0A139LIC8"/>
<dbReference type="Proteomes" id="UP000070319">
    <property type="component" value="Unassembled WGS sequence"/>
</dbReference>
<accession>A0A139LIC8</accession>
<dbReference type="InterPro" id="IPR001173">
    <property type="entry name" value="Glyco_trans_2-like"/>
</dbReference>
<protein>
    <submittedName>
        <fullName evidence="2">Glycosyltransferase, group 2 family protein</fullName>
    </submittedName>
</protein>
<gene>
    <name evidence="2" type="ORF">HMPREF2531_02150</name>
</gene>
<organism evidence="2">
    <name type="scientific">Bacteroides intestinalis</name>
    <dbReference type="NCBI Taxonomy" id="329854"/>
    <lineage>
        <taxon>Bacteria</taxon>
        <taxon>Pseudomonadati</taxon>
        <taxon>Bacteroidota</taxon>
        <taxon>Bacteroidia</taxon>
        <taxon>Bacteroidales</taxon>
        <taxon>Bacteroidaceae</taxon>
        <taxon>Bacteroides</taxon>
    </lineage>
</organism>
<dbReference type="SUPFAM" id="SSF53448">
    <property type="entry name" value="Nucleotide-diphospho-sugar transferases"/>
    <property type="match status" value="1"/>
</dbReference>
<keyword evidence="2" id="KW-0808">Transferase</keyword>
<name>A0A139LIC8_9BACE</name>
<dbReference type="CDD" id="cd00761">
    <property type="entry name" value="Glyco_tranf_GTA_type"/>
    <property type="match status" value="1"/>
</dbReference>
<evidence type="ECO:0000259" key="1">
    <source>
        <dbReference type="Pfam" id="PF00535"/>
    </source>
</evidence>
<reference evidence="2 3" key="1">
    <citation type="submission" date="2016-02" db="EMBL/GenBank/DDBJ databases">
        <authorList>
            <person name="Wen L."/>
            <person name="He K."/>
            <person name="Yang H."/>
        </authorList>
    </citation>
    <scope>NUCLEOTIDE SEQUENCE [LARGE SCALE GENOMIC DNA]</scope>
    <source>
        <strain evidence="2 3">KLE1704</strain>
    </source>
</reference>
<dbReference type="PANTHER" id="PTHR22916:SF3">
    <property type="entry name" value="UDP-GLCNAC:BETAGAL BETA-1,3-N-ACETYLGLUCOSAMINYLTRANSFERASE-LIKE PROTEIN 1"/>
    <property type="match status" value="1"/>
</dbReference>
<dbReference type="RefSeq" id="WP_061435879.1">
    <property type="nucleotide sequence ID" value="NZ_KQ968692.1"/>
</dbReference>
<dbReference type="Pfam" id="PF00535">
    <property type="entry name" value="Glycos_transf_2"/>
    <property type="match status" value="1"/>
</dbReference>
<proteinExistence type="predicted"/>